<name>A0A3E0A4V3_9ACTN</name>
<keyword evidence="5" id="KW-1185">Reference proteome</keyword>
<accession>A0A3E0A4V3</accession>
<dbReference type="Proteomes" id="UP000256913">
    <property type="component" value="Unassembled WGS sequence"/>
</dbReference>
<gene>
    <name evidence="4" type="ORF">DFJ67_7494</name>
</gene>
<protein>
    <submittedName>
        <fullName evidence="4">Anti-sigma-K factor rskA</fullName>
    </submittedName>
</protein>
<comment type="caution">
    <text evidence="4">The sequence shown here is derived from an EMBL/GenBank/DDBJ whole genome shotgun (WGS) entry which is preliminary data.</text>
</comment>
<evidence type="ECO:0000313" key="5">
    <source>
        <dbReference type="Proteomes" id="UP000256913"/>
    </source>
</evidence>
<proteinExistence type="predicted"/>
<feature type="region of interest" description="Disordered" evidence="1">
    <location>
        <begin position="216"/>
        <end position="236"/>
    </location>
</feature>
<keyword evidence="2" id="KW-0812">Transmembrane</keyword>
<evidence type="ECO:0000313" key="4">
    <source>
        <dbReference type="EMBL" id="REG01411.1"/>
    </source>
</evidence>
<dbReference type="Pfam" id="PF10099">
    <property type="entry name" value="RskA_C"/>
    <property type="match status" value="1"/>
</dbReference>
<organism evidence="4 5">
    <name type="scientific">Asanoa ferruginea</name>
    <dbReference type="NCBI Taxonomy" id="53367"/>
    <lineage>
        <taxon>Bacteria</taxon>
        <taxon>Bacillati</taxon>
        <taxon>Actinomycetota</taxon>
        <taxon>Actinomycetes</taxon>
        <taxon>Micromonosporales</taxon>
        <taxon>Micromonosporaceae</taxon>
        <taxon>Asanoa</taxon>
    </lineage>
</organism>
<dbReference type="OrthoDB" id="4328740at2"/>
<dbReference type="RefSeq" id="WP_116073651.1">
    <property type="nucleotide sequence ID" value="NZ_BONB01000012.1"/>
</dbReference>
<reference evidence="4 5" key="1">
    <citation type="submission" date="2018-08" db="EMBL/GenBank/DDBJ databases">
        <title>Sequencing the genomes of 1000 actinobacteria strains.</title>
        <authorList>
            <person name="Klenk H.-P."/>
        </authorList>
    </citation>
    <scope>NUCLEOTIDE SEQUENCE [LARGE SCALE GENOMIC DNA]</scope>
    <source>
        <strain evidence="4 5">DSM 44099</strain>
    </source>
</reference>
<dbReference type="InterPro" id="IPR018764">
    <property type="entry name" value="RskA_C"/>
</dbReference>
<dbReference type="AlphaFoldDB" id="A0A3E0A4V3"/>
<evidence type="ECO:0000256" key="2">
    <source>
        <dbReference type="SAM" id="Phobius"/>
    </source>
</evidence>
<keyword evidence="2" id="KW-1133">Transmembrane helix</keyword>
<dbReference type="GO" id="GO:0005886">
    <property type="term" value="C:plasma membrane"/>
    <property type="evidence" value="ECO:0007669"/>
    <property type="project" value="InterPro"/>
</dbReference>
<evidence type="ECO:0000256" key="1">
    <source>
        <dbReference type="SAM" id="MobiDB-lite"/>
    </source>
</evidence>
<sequence length="236" mass="25345">MQHLDPDRLVLLALAEENEGPGEFGHLAECAVCRHELDALRTVAELGRESQDMGDLPPPPERIWQRVEADIAGSATAPSPVRELVKRSGRARPRWLTPVLAAAAAAVLAVAGTVAVDRFVLRAPAERVTARATLSPLPTVPGSAAGTVRVLSDGEMRIDVRNLPLTTGFHEVWLIDPDDPTRMTAIGNLSDKSSALLTLPPGIDMNRYRLVDISDEPHDGDAGHSGHSLLRGTLTY</sequence>
<keyword evidence="2" id="KW-0472">Membrane</keyword>
<dbReference type="EMBL" id="QUMQ01000001">
    <property type="protein sequence ID" value="REG01411.1"/>
    <property type="molecule type" value="Genomic_DNA"/>
</dbReference>
<feature type="domain" description="Anti-sigma K factor RskA C-terminal" evidence="3">
    <location>
        <begin position="100"/>
        <end position="222"/>
    </location>
</feature>
<evidence type="ECO:0000259" key="3">
    <source>
        <dbReference type="Pfam" id="PF10099"/>
    </source>
</evidence>
<feature type="transmembrane region" description="Helical" evidence="2">
    <location>
        <begin position="95"/>
        <end position="116"/>
    </location>
</feature>